<dbReference type="AlphaFoldDB" id="A0A0E9WWH2"/>
<name>A0A0E9WWH2_ANGAN</name>
<sequence length="36" mass="4320">MQQRELLFGQLLLRKKKLSCVASQTFNRWQVSRVVQ</sequence>
<protein>
    <submittedName>
        <fullName evidence="1">Uncharacterized protein</fullName>
    </submittedName>
</protein>
<reference evidence="1" key="2">
    <citation type="journal article" date="2015" name="Fish Shellfish Immunol.">
        <title>Early steps in the European eel (Anguilla anguilla)-Vibrio vulnificus interaction in the gills: Role of the RtxA13 toxin.</title>
        <authorList>
            <person name="Callol A."/>
            <person name="Pajuelo D."/>
            <person name="Ebbesson L."/>
            <person name="Teles M."/>
            <person name="MacKenzie S."/>
            <person name="Amaro C."/>
        </authorList>
    </citation>
    <scope>NUCLEOTIDE SEQUENCE</scope>
</reference>
<organism evidence="1">
    <name type="scientific">Anguilla anguilla</name>
    <name type="common">European freshwater eel</name>
    <name type="synonym">Muraena anguilla</name>
    <dbReference type="NCBI Taxonomy" id="7936"/>
    <lineage>
        <taxon>Eukaryota</taxon>
        <taxon>Metazoa</taxon>
        <taxon>Chordata</taxon>
        <taxon>Craniata</taxon>
        <taxon>Vertebrata</taxon>
        <taxon>Euteleostomi</taxon>
        <taxon>Actinopterygii</taxon>
        <taxon>Neopterygii</taxon>
        <taxon>Teleostei</taxon>
        <taxon>Anguilliformes</taxon>
        <taxon>Anguillidae</taxon>
        <taxon>Anguilla</taxon>
    </lineage>
</organism>
<accession>A0A0E9WWH2</accession>
<dbReference type="EMBL" id="GBXM01014006">
    <property type="protein sequence ID" value="JAH94571.1"/>
    <property type="molecule type" value="Transcribed_RNA"/>
</dbReference>
<reference evidence="1" key="1">
    <citation type="submission" date="2014-11" db="EMBL/GenBank/DDBJ databases">
        <authorList>
            <person name="Amaro Gonzalez C."/>
        </authorList>
    </citation>
    <scope>NUCLEOTIDE SEQUENCE</scope>
</reference>
<evidence type="ECO:0000313" key="1">
    <source>
        <dbReference type="EMBL" id="JAH94571.1"/>
    </source>
</evidence>
<proteinExistence type="predicted"/>